<organism evidence="1 2">
    <name type="scientific">Vibrio anguillarum</name>
    <name type="common">Listonella anguillarum</name>
    <dbReference type="NCBI Taxonomy" id="55601"/>
    <lineage>
        <taxon>Bacteria</taxon>
        <taxon>Pseudomonadati</taxon>
        <taxon>Pseudomonadota</taxon>
        <taxon>Gammaproteobacteria</taxon>
        <taxon>Vibrionales</taxon>
        <taxon>Vibrionaceae</taxon>
        <taxon>Vibrio</taxon>
    </lineage>
</organism>
<evidence type="ECO:0000313" key="2">
    <source>
        <dbReference type="Proteomes" id="UP000726136"/>
    </source>
</evidence>
<dbReference type="Proteomes" id="UP000726136">
    <property type="component" value="Unassembled WGS sequence"/>
</dbReference>
<accession>A0ABR9Z7Y4</accession>
<proteinExistence type="predicted"/>
<protein>
    <submittedName>
        <fullName evidence="1">Uncharacterized protein</fullName>
    </submittedName>
</protein>
<reference evidence="1 2" key="1">
    <citation type="journal article" date="2021" name="PeerJ">
        <title>Analysis of 44 Vibrio anguillarum genomes reveals high genetic diversity.</title>
        <authorList>
            <person name="Hansen M.J."/>
            <person name="Dalsgaard I."/>
        </authorList>
    </citation>
    <scope>NUCLEOTIDE SEQUENCE [LARGE SCALE GENOMIC DNA]</scope>
    <source>
        <strain evidence="1 2">040915-1/1B</strain>
    </source>
</reference>
<keyword evidence="2" id="KW-1185">Reference proteome</keyword>
<dbReference type="RefSeq" id="WP_116285067.1">
    <property type="nucleotide sequence ID" value="NZ_RDPI01000019.1"/>
</dbReference>
<comment type="caution">
    <text evidence="1">The sequence shown here is derived from an EMBL/GenBank/DDBJ whole genome shotgun (WGS) entry which is preliminary data.</text>
</comment>
<dbReference type="EMBL" id="RDPI01000019">
    <property type="protein sequence ID" value="MBF4374513.1"/>
    <property type="molecule type" value="Genomic_DNA"/>
</dbReference>
<gene>
    <name evidence="1" type="ORF">EAY46_15695</name>
</gene>
<sequence>MAKSNSKARAIIEGVYSERFFKLGRENKYGSDSWKFANRMLHWIDSNTNATLPLLGKSISLTANQLHS</sequence>
<evidence type="ECO:0000313" key="1">
    <source>
        <dbReference type="EMBL" id="MBF4374513.1"/>
    </source>
</evidence>
<name>A0ABR9Z7Y4_VIBAN</name>